<comment type="caution">
    <text evidence="1">The sequence shown here is derived from an EMBL/GenBank/DDBJ whole genome shotgun (WGS) entry which is preliminary data.</text>
</comment>
<dbReference type="Proteomes" id="UP000823775">
    <property type="component" value="Unassembled WGS sequence"/>
</dbReference>
<feature type="non-terminal residue" evidence="1">
    <location>
        <position position="58"/>
    </location>
</feature>
<keyword evidence="2" id="KW-1185">Reference proteome</keyword>
<dbReference type="EMBL" id="JACEIK010006148">
    <property type="protein sequence ID" value="MCE2055156.1"/>
    <property type="molecule type" value="Genomic_DNA"/>
</dbReference>
<gene>
    <name evidence="1" type="ORF">HAX54_042073</name>
</gene>
<evidence type="ECO:0000313" key="1">
    <source>
        <dbReference type="EMBL" id="MCE2055156.1"/>
    </source>
</evidence>
<proteinExistence type="predicted"/>
<protein>
    <submittedName>
        <fullName evidence="1">Uncharacterized protein</fullName>
    </submittedName>
</protein>
<organism evidence="1 2">
    <name type="scientific">Datura stramonium</name>
    <name type="common">Jimsonweed</name>
    <name type="synonym">Common thornapple</name>
    <dbReference type="NCBI Taxonomy" id="4076"/>
    <lineage>
        <taxon>Eukaryota</taxon>
        <taxon>Viridiplantae</taxon>
        <taxon>Streptophyta</taxon>
        <taxon>Embryophyta</taxon>
        <taxon>Tracheophyta</taxon>
        <taxon>Spermatophyta</taxon>
        <taxon>Magnoliopsida</taxon>
        <taxon>eudicotyledons</taxon>
        <taxon>Gunneridae</taxon>
        <taxon>Pentapetalae</taxon>
        <taxon>asterids</taxon>
        <taxon>lamiids</taxon>
        <taxon>Solanales</taxon>
        <taxon>Solanaceae</taxon>
        <taxon>Solanoideae</taxon>
        <taxon>Datureae</taxon>
        <taxon>Datura</taxon>
    </lineage>
</organism>
<sequence length="58" mass="6579">MAWTRARRMQGKLVCSVMAWARKGKLKNILSVELKALACAPAWHVRCRGRARVWGIVS</sequence>
<accession>A0ABS8W2P3</accession>
<reference evidence="1 2" key="1">
    <citation type="journal article" date="2021" name="BMC Genomics">
        <title>Datura genome reveals duplications of psychoactive alkaloid biosynthetic genes and high mutation rate following tissue culture.</title>
        <authorList>
            <person name="Rajewski A."/>
            <person name="Carter-House D."/>
            <person name="Stajich J."/>
            <person name="Litt A."/>
        </authorList>
    </citation>
    <scope>NUCLEOTIDE SEQUENCE [LARGE SCALE GENOMIC DNA]</scope>
    <source>
        <strain evidence="1">AR-01</strain>
    </source>
</reference>
<name>A0ABS8W2P3_DATST</name>
<evidence type="ECO:0000313" key="2">
    <source>
        <dbReference type="Proteomes" id="UP000823775"/>
    </source>
</evidence>